<organism evidence="8 9">
    <name type="scientific">Gymnopus androsaceus JB14</name>
    <dbReference type="NCBI Taxonomy" id="1447944"/>
    <lineage>
        <taxon>Eukaryota</taxon>
        <taxon>Fungi</taxon>
        <taxon>Dikarya</taxon>
        <taxon>Basidiomycota</taxon>
        <taxon>Agaricomycotina</taxon>
        <taxon>Agaricomycetes</taxon>
        <taxon>Agaricomycetidae</taxon>
        <taxon>Agaricales</taxon>
        <taxon>Marasmiineae</taxon>
        <taxon>Omphalotaceae</taxon>
        <taxon>Gymnopus</taxon>
    </lineage>
</organism>
<evidence type="ECO:0000256" key="4">
    <source>
        <dbReference type="ARBA" id="ARBA00022840"/>
    </source>
</evidence>
<dbReference type="PROSITE" id="PS00107">
    <property type="entry name" value="PROTEIN_KINASE_ATP"/>
    <property type="match status" value="1"/>
</dbReference>
<evidence type="ECO:0000256" key="3">
    <source>
        <dbReference type="ARBA" id="ARBA00022777"/>
    </source>
</evidence>
<dbReference type="GO" id="GO:0005737">
    <property type="term" value="C:cytoplasm"/>
    <property type="evidence" value="ECO:0007669"/>
    <property type="project" value="TreeGrafter"/>
</dbReference>
<evidence type="ECO:0000256" key="5">
    <source>
        <dbReference type="PROSITE-ProRule" id="PRU10141"/>
    </source>
</evidence>
<dbReference type="InterPro" id="IPR000719">
    <property type="entry name" value="Prot_kinase_dom"/>
</dbReference>
<gene>
    <name evidence="8" type="ORF">BT96DRAFT_542901</name>
</gene>
<dbReference type="Proteomes" id="UP000799118">
    <property type="component" value="Unassembled WGS sequence"/>
</dbReference>
<evidence type="ECO:0000259" key="7">
    <source>
        <dbReference type="PROSITE" id="PS50011"/>
    </source>
</evidence>
<dbReference type="EMBL" id="ML769433">
    <property type="protein sequence ID" value="KAE9402584.1"/>
    <property type="molecule type" value="Genomic_DNA"/>
</dbReference>
<keyword evidence="9" id="KW-1185">Reference proteome</keyword>
<accession>A0A6A4I0Y9</accession>
<sequence length="617" mass="69289">MMTTLQTLSSSTGNGGSVRWMAPEFFDYTTNSRPSTYTDMYSLGCTIYEIVTGSPPFSGQSDPAVIFHVMGGSRPLRPTEGFSDRLWIAVGKCWVDPDNRHTVKTFMDELLKMQPDIHSNAMTSLESPPQDHYISSNTNTYYSALSEEDCRDTLARDYPHASPVYPAKSSPAQKFSIRSSSLLDIGRATDEVTSKTPSITRTEGSSIAEDLARKHREPFRPFSIRSSAGSSPQRSEDPSGSQLRPDKLHQRRGRFRSDEELCRRRLRQSSYSELRDKLTRSRFESMVDLGRAPGNTCASDLMSRDSTEGSAVHKPLIIKEEGKVPTYFQLSNCIGRGQFGSVHRAVNLDTGQMVAVKRIRLEGLKEQEVTQLMREVDLVKRLFHPSITKCEGMHRDADTLSIVLEYAENGSLDQTVKAFGKLNEKLVASYVIRILEGLHYLHKSGVVHCGLKATNILATKNDSVKLSDFGISLNMRAVERGKDVAGIPNWMAPEVIELKGASPKSDIWSLACTVIELLTGHPPYHDIPNSMSVMFRIIEDDMPPIPPGVSPLLEDFLKKCFHKDPAQRPTAELLCEHQWLKQNRGVYKELRPPFLRRVNAKRWSIPESSTQTCSRWE</sequence>
<evidence type="ECO:0000256" key="1">
    <source>
        <dbReference type="ARBA" id="ARBA00022679"/>
    </source>
</evidence>
<dbReference type="GO" id="GO:0005524">
    <property type="term" value="F:ATP binding"/>
    <property type="evidence" value="ECO:0007669"/>
    <property type="project" value="UniProtKB-UniRule"/>
</dbReference>
<dbReference type="Gene3D" id="1.10.510.10">
    <property type="entry name" value="Transferase(Phosphotransferase) domain 1"/>
    <property type="match status" value="2"/>
</dbReference>
<feature type="compositionally biased region" description="Polar residues" evidence="6">
    <location>
        <begin position="224"/>
        <end position="242"/>
    </location>
</feature>
<evidence type="ECO:0000313" key="9">
    <source>
        <dbReference type="Proteomes" id="UP000799118"/>
    </source>
</evidence>
<dbReference type="SUPFAM" id="SSF56112">
    <property type="entry name" value="Protein kinase-like (PK-like)"/>
    <property type="match status" value="2"/>
</dbReference>
<dbReference type="InterPro" id="IPR001245">
    <property type="entry name" value="Ser-Thr/Tyr_kinase_cat_dom"/>
</dbReference>
<dbReference type="InterPro" id="IPR017441">
    <property type="entry name" value="Protein_kinase_ATP_BS"/>
</dbReference>
<dbReference type="PANTHER" id="PTHR48016:SF4">
    <property type="entry name" value="PROTEIN KINASE DOMAIN-CONTAINING PROTEIN"/>
    <property type="match status" value="1"/>
</dbReference>
<evidence type="ECO:0000256" key="6">
    <source>
        <dbReference type="SAM" id="MobiDB-lite"/>
    </source>
</evidence>
<dbReference type="CDD" id="cd06627">
    <property type="entry name" value="STKc_Cdc7_like"/>
    <property type="match status" value="1"/>
</dbReference>
<feature type="region of interest" description="Disordered" evidence="6">
    <location>
        <begin position="188"/>
        <end position="259"/>
    </location>
</feature>
<feature type="domain" description="Protein kinase" evidence="7">
    <location>
        <begin position="328"/>
        <end position="580"/>
    </location>
</feature>
<dbReference type="GO" id="GO:0004709">
    <property type="term" value="F:MAP kinase kinase kinase activity"/>
    <property type="evidence" value="ECO:0007669"/>
    <property type="project" value="TreeGrafter"/>
</dbReference>
<keyword evidence="3 8" id="KW-0418">Kinase</keyword>
<keyword evidence="4 5" id="KW-0067">ATP-binding</keyword>
<dbReference type="AlphaFoldDB" id="A0A6A4I0Y9"/>
<evidence type="ECO:0000256" key="2">
    <source>
        <dbReference type="ARBA" id="ARBA00022741"/>
    </source>
</evidence>
<dbReference type="InterPro" id="IPR050538">
    <property type="entry name" value="MAP_kinase_kinase_kinase"/>
</dbReference>
<protein>
    <submittedName>
        <fullName evidence="8">Kinase-like protein</fullName>
    </submittedName>
</protein>
<feature type="binding site" evidence="5">
    <location>
        <position position="357"/>
    </location>
    <ligand>
        <name>ATP</name>
        <dbReference type="ChEBI" id="CHEBI:30616"/>
    </ligand>
</feature>
<dbReference type="Pfam" id="PF07714">
    <property type="entry name" value="PK_Tyr_Ser-Thr"/>
    <property type="match status" value="1"/>
</dbReference>
<evidence type="ECO:0000313" key="8">
    <source>
        <dbReference type="EMBL" id="KAE9402584.1"/>
    </source>
</evidence>
<dbReference type="PROSITE" id="PS50011">
    <property type="entry name" value="PROTEIN_KINASE_DOM"/>
    <property type="match status" value="2"/>
</dbReference>
<dbReference type="PANTHER" id="PTHR48016">
    <property type="entry name" value="MAP KINASE KINASE KINASE SSK2-RELATED-RELATED"/>
    <property type="match status" value="1"/>
</dbReference>
<feature type="compositionally biased region" description="Polar residues" evidence="6">
    <location>
        <begin position="194"/>
        <end position="205"/>
    </location>
</feature>
<keyword evidence="1" id="KW-0808">Transferase</keyword>
<dbReference type="OrthoDB" id="8693905at2759"/>
<name>A0A6A4I0Y9_9AGAR</name>
<dbReference type="Pfam" id="PF00069">
    <property type="entry name" value="Pkinase"/>
    <property type="match status" value="1"/>
</dbReference>
<keyword evidence="2 5" id="KW-0547">Nucleotide-binding</keyword>
<proteinExistence type="predicted"/>
<reference evidence="8" key="1">
    <citation type="journal article" date="2019" name="Environ. Microbiol.">
        <title>Fungal ecological strategies reflected in gene transcription - a case study of two litter decomposers.</title>
        <authorList>
            <person name="Barbi F."/>
            <person name="Kohler A."/>
            <person name="Barry K."/>
            <person name="Baskaran P."/>
            <person name="Daum C."/>
            <person name="Fauchery L."/>
            <person name="Ihrmark K."/>
            <person name="Kuo A."/>
            <person name="LaButti K."/>
            <person name="Lipzen A."/>
            <person name="Morin E."/>
            <person name="Grigoriev I.V."/>
            <person name="Henrissat B."/>
            <person name="Lindahl B."/>
            <person name="Martin F."/>
        </authorList>
    </citation>
    <scope>NUCLEOTIDE SEQUENCE</scope>
    <source>
        <strain evidence="8">JB14</strain>
    </source>
</reference>
<dbReference type="InterPro" id="IPR011009">
    <property type="entry name" value="Kinase-like_dom_sf"/>
</dbReference>
<feature type="domain" description="Protein kinase" evidence="7">
    <location>
        <begin position="1"/>
        <end position="117"/>
    </location>
</feature>